<keyword evidence="2" id="KW-1185">Reference proteome</keyword>
<evidence type="ECO:0000313" key="2">
    <source>
        <dbReference type="Proteomes" id="UP001428817"/>
    </source>
</evidence>
<accession>A0ABP9R0J9</accession>
<evidence type="ECO:0000313" key="1">
    <source>
        <dbReference type="EMBL" id="GAA5169896.1"/>
    </source>
</evidence>
<dbReference type="Proteomes" id="UP001428817">
    <property type="component" value="Unassembled WGS sequence"/>
</dbReference>
<sequence length="348" mass="38591">MGAETWEDAEQIDQGTETAAVARTPLEELAELAVRLRREEPERHASRPGGLLSQGWETLSRRLAMPMVCVHAAGRCSPRDTHGIPVAVELPVADIIRRFWTLLGGVRPVLLVHDGVAGNFLQLLELVDDRIVYADPTPGETTLREGQNAAGVAAEEYGRGKWAVRPYELERVLVGVLVQPSRWFEVYGDGGAVRFQELADTDLWQHFQLREVSRDGDEVTVLAGDFQNSVVLRFFVGGRGRIRLAELWLRSEWAVLSGRRANPFGLEIAKAFGQALTPKPDRAAAAEALSGLRPSKTLADREFDPATPAGQMDGAYTGEMPDFWMDLQMSALELRRDRGWQVLAVHTF</sequence>
<protein>
    <submittedName>
        <fullName evidence="1">Uncharacterized protein</fullName>
    </submittedName>
</protein>
<gene>
    <name evidence="1" type="ORF">GCM10023321_66190</name>
</gene>
<organism evidence="1 2">
    <name type="scientific">Pseudonocardia eucalypti</name>
    <dbReference type="NCBI Taxonomy" id="648755"/>
    <lineage>
        <taxon>Bacteria</taxon>
        <taxon>Bacillati</taxon>
        <taxon>Actinomycetota</taxon>
        <taxon>Actinomycetes</taxon>
        <taxon>Pseudonocardiales</taxon>
        <taxon>Pseudonocardiaceae</taxon>
        <taxon>Pseudonocardia</taxon>
    </lineage>
</organism>
<proteinExistence type="predicted"/>
<dbReference type="RefSeq" id="WP_185063502.1">
    <property type="nucleotide sequence ID" value="NZ_BAABJP010000043.1"/>
</dbReference>
<name>A0ABP9R0J9_9PSEU</name>
<dbReference type="EMBL" id="BAABJP010000043">
    <property type="protein sequence ID" value="GAA5169896.1"/>
    <property type="molecule type" value="Genomic_DNA"/>
</dbReference>
<comment type="caution">
    <text evidence="1">The sequence shown here is derived from an EMBL/GenBank/DDBJ whole genome shotgun (WGS) entry which is preliminary data.</text>
</comment>
<reference evidence="2" key="1">
    <citation type="journal article" date="2019" name="Int. J. Syst. Evol. Microbiol.">
        <title>The Global Catalogue of Microorganisms (GCM) 10K type strain sequencing project: providing services to taxonomists for standard genome sequencing and annotation.</title>
        <authorList>
            <consortium name="The Broad Institute Genomics Platform"/>
            <consortium name="The Broad Institute Genome Sequencing Center for Infectious Disease"/>
            <person name="Wu L."/>
            <person name="Ma J."/>
        </authorList>
    </citation>
    <scope>NUCLEOTIDE SEQUENCE [LARGE SCALE GENOMIC DNA]</scope>
    <source>
        <strain evidence="2">JCM 18303</strain>
    </source>
</reference>